<organism evidence="3 4">
    <name type="scientific">Kuraishia capsulata CBS 1993</name>
    <dbReference type="NCBI Taxonomy" id="1382522"/>
    <lineage>
        <taxon>Eukaryota</taxon>
        <taxon>Fungi</taxon>
        <taxon>Dikarya</taxon>
        <taxon>Ascomycota</taxon>
        <taxon>Saccharomycotina</taxon>
        <taxon>Pichiomycetes</taxon>
        <taxon>Pichiales</taxon>
        <taxon>Pichiaceae</taxon>
        <taxon>Kuraishia</taxon>
    </lineage>
</organism>
<dbReference type="AlphaFoldDB" id="W6MNY2"/>
<dbReference type="PROSITE" id="PS50006">
    <property type="entry name" value="FHA_DOMAIN"/>
    <property type="match status" value="1"/>
</dbReference>
<accession>W6MNY2</accession>
<feature type="domain" description="FHA" evidence="2">
    <location>
        <begin position="23"/>
        <end position="77"/>
    </location>
</feature>
<dbReference type="HOGENOM" id="CLU_688999_0_0_1"/>
<keyword evidence="4" id="KW-1185">Reference proteome</keyword>
<evidence type="ECO:0000313" key="3">
    <source>
        <dbReference type="EMBL" id="CDK28336.1"/>
    </source>
</evidence>
<sequence length="400" mass="44035">MLCVDRRQKFPIRSFDSTAETSIVIGRASLTGKAGREESAHNGLFADATLSALHCTIFSEDGCWYVKDHSMHGTVLSYGDKTFHLRSHERIALKDGVVIGLIVTSKGKLDSDKQIDVFRHTKIQLMVVSDHKQKLYLVYLDRAACIGDGERSVRQADIRQAFDEGFDEFEEGGEVFETVDSNNTDSTQLEIREDEGDSDDNEELSLSSESDGADFSDATRPLIEENAEVCVLVEDDDHGEGSFYSNSDDNSSEESDDCGCCSDEPTSSDALKLRLWEEIVAGVVDYEQDQNSDSNSDGDSGSDSSFLKEESESDWHFYTCECNECQEDSDDKAAVLSSTKRKFDVIEEEEISMPAKKLPKFEQTPESSWSQSLKAGAIGAMIGSVATVTVLAAIGQSLDL</sequence>
<dbReference type="RefSeq" id="XP_022460326.1">
    <property type="nucleotide sequence ID" value="XM_022601040.1"/>
</dbReference>
<evidence type="ECO:0000259" key="2">
    <source>
        <dbReference type="PROSITE" id="PS50006"/>
    </source>
</evidence>
<dbReference type="InterPro" id="IPR008984">
    <property type="entry name" value="SMAD_FHA_dom_sf"/>
</dbReference>
<dbReference type="Gene3D" id="2.60.200.20">
    <property type="match status" value="1"/>
</dbReference>
<dbReference type="EMBL" id="HG793129">
    <property type="protein sequence ID" value="CDK28336.1"/>
    <property type="molecule type" value="Genomic_DNA"/>
</dbReference>
<dbReference type="Proteomes" id="UP000019384">
    <property type="component" value="Unassembled WGS sequence"/>
</dbReference>
<protein>
    <recommendedName>
        <fullName evidence="2">FHA domain-containing protein</fullName>
    </recommendedName>
</protein>
<feature type="region of interest" description="Disordered" evidence="1">
    <location>
        <begin position="238"/>
        <end position="266"/>
    </location>
</feature>
<evidence type="ECO:0000256" key="1">
    <source>
        <dbReference type="SAM" id="MobiDB-lite"/>
    </source>
</evidence>
<feature type="compositionally biased region" description="Acidic residues" evidence="1">
    <location>
        <begin position="192"/>
        <end position="203"/>
    </location>
</feature>
<dbReference type="GeneID" id="34521714"/>
<evidence type="ECO:0000313" key="4">
    <source>
        <dbReference type="Proteomes" id="UP000019384"/>
    </source>
</evidence>
<proteinExistence type="predicted"/>
<feature type="region of interest" description="Disordered" evidence="1">
    <location>
        <begin position="286"/>
        <end position="307"/>
    </location>
</feature>
<dbReference type="SUPFAM" id="SSF49879">
    <property type="entry name" value="SMAD/FHA domain"/>
    <property type="match status" value="1"/>
</dbReference>
<dbReference type="InterPro" id="IPR000253">
    <property type="entry name" value="FHA_dom"/>
</dbReference>
<reference evidence="3" key="1">
    <citation type="submission" date="2013-12" db="EMBL/GenBank/DDBJ databases">
        <authorList>
            <person name="Genoscope - CEA"/>
        </authorList>
    </citation>
    <scope>NUCLEOTIDE SEQUENCE</scope>
    <source>
        <strain evidence="3">CBS 1993</strain>
    </source>
</reference>
<dbReference type="Pfam" id="PF00498">
    <property type="entry name" value="FHA"/>
    <property type="match status" value="1"/>
</dbReference>
<feature type="region of interest" description="Disordered" evidence="1">
    <location>
        <begin position="178"/>
        <end position="216"/>
    </location>
</feature>
<feature type="compositionally biased region" description="Low complexity" evidence="1">
    <location>
        <begin position="289"/>
        <end position="305"/>
    </location>
</feature>
<reference evidence="3" key="2">
    <citation type="submission" date="2014-02" db="EMBL/GenBank/DDBJ databases">
        <title>Complete DNA sequence of /Kuraishia capsulata/ illustrates novel genomic features among budding yeasts (/Saccharomycotina/).</title>
        <authorList>
            <person name="Morales L."/>
            <person name="Noel B."/>
            <person name="Porcel B."/>
            <person name="Marcet-Houben M."/>
            <person name="Hullo M-F."/>
            <person name="Sacerdot C."/>
            <person name="Tekaia F."/>
            <person name="Leh-Louis V."/>
            <person name="Despons L."/>
            <person name="Khanna V."/>
            <person name="Aury J-M."/>
            <person name="Barbe V."/>
            <person name="Couloux A."/>
            <person name="Labadie K."/>
            <person name="Pelletier E."/>
            <person name="Souciet J-L."/>
            <person name="Boekhout T."/>
            <person name="Gabaldon T."/>
            <person name="Wincker P."/>
            <person name="Dujon B."/>
        </authorList>
    </citation>
    <scope>NUCLEOTIDE SEQUENCE</scope>
    <source>
        <strain evidence="3">CBS 1993</strain>
    </source>
</reference>
<gene>
    <name evidence="3" type="ORF">KUCA_T00004318001</name>
</gene>
<name>W6MNY2_9ASCO</name>